<dbReference type="EMBL" id="SGXG01000001">
    <property type="protein sequence ID" value="RZS96813.1"/>
    <property type="molecule type" value="Genomic_DNA"/>
</dbReference>
<dbReference type="Proteomes" id="UP000292209">
    <property type="component" value="Unassembled WGS sequence"/>
</dbReference>
<proteinExistence type="predicted"/>
<evidence type="ECO:0000313" key="2">
    <source>
        <dbReference type="Proteomes" id="UP000292209"/>
    </source>
</evidence>
<accession>A0A4Q7P9C8</accession>
<protein>
    <submittedName>
        <fullName evidence="1">Uncharacterized protein</fullName>
    </submittedName>
</protein>
<organism evidence="1 2">
    <name type="scientific">Cecembia calidifontis</name>
    <dbReference type="NCBI Taxonomy" id="1187080"/>
    <lineage>
        <taxon>Bacteria</taxon>
        <taxon>Pseudomonadati</taxon>
        <taxon>Bacteroidota</taxon>
        <taxon>Cytophagia</taxon>
        <taxon>Cytophagales</taxon>
        <taxon>Cyclobacteriaceae</taxon>
        <taxon>Cecembia</taxon>
    </lineage>
</organism>
<evidence type="ECO:0000313" key="1">
    <source>
        <dbReference type="EMBL" id="RZS96813.1"/>
    </source>
</evidence>
<dbReference type="AlphaFoldDB" id="A0A4Q7P9C8"/>
<reference evidence="1 2" key="1">
    <citation type="submission" date="2019-02" db="EMBL/GenBank/DDBJ databases">
        <title>Genomic Encyclopedia of Archaeal and Bacterial Type Strains, Phase II (KMG-II): from individual species to whole genera.</title>
        <authorList>
            <person name="Goeker M."/>
        </authorList>
    </citation>
    <scope>NUCLEOTIDE SEQUENCE [LARGE SCALE GENOMIC DNA]</scope>
    <source>
        <strain evidence="1 2">DSM 21411</strain>
    </source>
</reference>
<comment type="caution">
    <text evidence="1">The sequence shown here is derived from an EMBL/GenBank/DDBJ whole genome shotgun (WGS) entry which is preliminary data.</text>
</comment>
<sequence>MLVQLKYEYHEILYHQELFAFSGASFFDS</sequence>
<keyword evidence="2" id="KW-1185">Reference proteome</keyword>
<name>A0A4Q7P9C8_9BACT</name>
<gene>
    <name evidence="1" type="ORF">BC751_2407</name>
</gene>